<dbReference type="GeneID" id="111240821"/>
<keyword evidence="1" id="KW-1185">Reference proteome</keyword>
<dbReference type="RefSeq" id="XP_022632328.1">
    <property type="nucleotide sequence ID" value="XM_022776607.1"/>
</dbReference>
<dbReference type="Proteomes" id="UP000087766">
    <property type="component" value="Unplaced"/>
</dbReference>
<gene>
    <name evidence="2" type="primary">LOC111240821</name>
</gene>
<dbReference type="KEGG" id="vra:111240821"/>
<dbReference type="AlphaFoldDB" id="A0A3Q0EK67"/>
<accession>A0A3Q0EK67</accession>
<evidence type="ECO:0000313" key="1">
    <source>
        <dbReference type="Proteomes" id="UP000087766"/>
    </source>
</evidence>
<proteinExistence type="predicted"/>
<evidence type="ECO:0000313" key="2">
    <source>
        <dbReference type="RefSeq" id="XP_022632328.1"/>
    </source>
</evidence>
<protein>
    <submittedName>
        <fullName evidence="2">Uncharacterized protein LOC111240821</fullName>
    </submittedName>
</protein>
<sequence length="321" mass="37287">MMKRRSTRHPYELSFCLILEMGATRYKKLEVSRPEGVTRKWIKCAQAAQFHLGKRHVAITSREHTNFGPLLTPKTTSTNIRHHFSTDSSLFLYHTHRTSSPHHTHRIHSQLDTLIIIDARFSYHSQQNETLKEDNHFPLFYTFNIFISRHLITKTILFTPLLSLLTRNHPTTFSFFVSNSSTPTDLSFSSHTTLNSPIPSHITLNQQKTETNSCSPHNKNHSPLLQPVIPPTELIPSTITRNTKPPPLAQLHLRTPTHNSYIHSPLPCFSGFFHDLYHFLLQNSSTPRPLYNHKTTFQLKKNRKFIHYLHHHHTNSSQHSK</sequence>
<reference evidence="2" key="1">
    <citation type="submission" date="2025-08" db="UniProtKB">
        <authorList>
            <consortium name="RefSeq"/>
        </authorList>
    </citation>
    <scope>IDENTIFICATION</scope>
    <source>
        <tissue evidence="2">Leaf</tissue>
    </source>
</reference>
<name>A0A3Q0EK67_VIGRR</name>
<organism evidence="1 2">
    <name type="scientific">Vigna radiata var. radiata</name>
    <name type="common">Mung bean</name>
    <name type="synonym">Phaseolus aureus</name>
    <dbReference type="NCBI Taxonomy" id="3916"/>
    <lineage>
        <taxon>Eukaryota</taxon>
        <taxon>Viridiplantae</taxon>
        <taxon>Streptophyta</taxon>
        <taxon>Embryophyta</taxon>
        <taxon>Tracheophyta</taxon>
        <taxon>Spermatophyta</taxon>
        <taxon>Magnoliopsida</taxon>
        <taxon>eudicotyledons</taxon>
        <taxon>Gunneridae</taxon>
        <taxon>Pentapetalae</taxon>
        <taxon>rosids</taxon>
        <taxon>fabids</taxon>
        <taxon>Fabales</taxon>
        <taxon>Fabaceae</taxon>
        <taxon>Papilionoideae</taxon>
        <taxon>50 kb inversion clade</taxon>
        <taxon>NPAAA clade</taxon>
        <taxon>indigoferoid/millettioid clade</taxon>
        <taxon>Phaseoleae</taxon>
        <taxon>Vigna</taxon>
    </lineage>
</organism>